<dbReference type="PANTHER" id="PTHR37024">
    <property type="entry name" value="TYPE VI SECRETION SYSTEM DUF2094 AND IMPA-RELATED DOMAIN PROTEIN"/>
    <property type="match status" value="1"/>
</dbReference>
<dbReference type="Proteomes" id="UP000278332">
    <property type="component" value="Unassembled WGS sequence"/>
</dbReference>
<protein>
    <submittedName>
        <fullName evidence="2">Type VI secretion-associated protein</fullName>
    </submittedName>
</protein>
<dbReference type="InterPro" id="IPR010657">
    <property type="entry name" value="ImpA_N"/>
</dbReference>
<dbReference type="PANTHER" id="PTHR37024:SF5">
    <property type="entry name" value="IMPA N-TERMINAL DOMAIN-CONTAINING PROTEIN"/>
    <property type="match status" value="1"/>
</dbReference>
<dbReference type="EMBL" id="RBRY01000135">
    <property type="protein sequence ID" value="RMR53171.1"/>
    <property type="molecule type" value="Genomic_DNA"/>
</dbReference>
<dbReference type="AlphaFoldDB" id="A0A3M4VMV4"/>
<accession>A0A3M4VMV4</accession>
<evidence type="ECO:0000313" key="4">
    <source>
        <dbReference type="Proteomes" id="UP000278332"/>
    </source>
</evidence>
<gene>
    <name evidence="3" type="ORF">ALP84_02457</name>
    <name evidence="2" type="ORF">PSCICP_01300</name>
</gene>
<dbReference type="Proteomes" id="UP000614982">
    <property type="component" value="Unassembled WGS sequence"/>
</dbReference>
<evidence type="ECO:0000313" key="5">
    <source>
        <dbReference type="Proteomes" id="UP000614982"/>
    </source>
</evidence>
<dbReference type="NCBIfam" id="TIGR03362">
    <property type="entry name" value="VI_chp_7"/>
    <property type="match status" value="1"/>
</dbReference>
<dbReference type="RefSeq" id="WP_025260020.1">
    <property type="nucleotide sequence ID" value="NZ_BLVX01000014.1"/>
</dbReference>
<comment type="caution">
    <text evidence="3">The sequence shown here is derived from an EMBL/GenBank/DDBJ whole genome shotgun (WGS) entry which is preliminary data.</text>
</comment>
<dbReference type="Pfam" id="PF06812">
    <property type="entry name" value="ImpA_N"/>
    <property type="match status" value="1"/>
</dbReference>
<evidence type="ECO:0000313" key="2">
    <source>
        <dbReference type="EMBL" id="GFM90158.1"/>
    </source>
</evidence>
<name>A0A3M4VMV4_PSECI</name>
<reference evidence="3 4" key="1">
    <citation type="submission" date="2018-08" db="EMBL/GenBank/DDBJ databases">
        <title>Recombination of ecologically and evolutionarily significant loci maintains genetic cohesion in the Pseudomonas syringae species complex.</title>
        <authorList>
            <person name="Dillon M."/>
            <person name="Thakur S."/>
            <person name="Almeida R.N.D."/>
            <person name="Weir B.S."/>
            <person name="Guttman D.S."/>
        </authorList>
    </citation>
    <scope>NUCLEOTIDE SEQUENCE [LARGE SCALE GENOMIC DNA]</scope>
    <source>
        <strain evidence="3 4">ICMP 6917</strain>
    </source>
</reference>
<feature type="domain" description="ImpA N-terminal" evidence="1">
    <location>
        <begin position="17"/>
        <end position="127"/>
    </location>
</feature>
<organism evidence="3 4">
    <name type="scientific">Pseudomonas cichorii</name>
    <dbReference type="NCBI Taxonomy" id="36746"/>
    <lineage>
        <taxon>Bacteria</taxon>
        <taxon>Pseudomonadati</taxon>
        <taxon>Pseudomonadota</taxon>
        <taxon>Gammaproteobacteria</taxon>
        <taxon>Pseudomonadales</taxon>
        <taxon>Pseudomonadaceae</taxon>
        <taxon>Pseudomonas</taxon>
    </lineage>
</organism>
<dbReference type="GeneID" id="93659107"/>
<dbReference type="EMBL" id="BLWA01000001">
    <property type="protein sequence ID" value="GFM90158.1"/>
    <property type="molecule type" value="Genomic_DNA"/>
</dbReference>
<dbReference type="Pfam" id="PF16989">
    <property type="entry name" value="T6SS_VasJ"/>
    <property type="match status" value="1"/>
</dbReference>
<dbReference type="InterPro" id="IPR017739">
    <property type="entry name" value="T6SS-assoc_VCA0119"/>
</dbReference>
<reference evidence="2 5" key="2">
    <citation type="submission" date="2020-05" db="EMBL/GenBank/DDBJ databases">
        <title>Genetic diversity of Pseudomonas cichorii.</title>
        <authorList>
            <person name="Tani S."/>
            <person name="Yagi H."/>
            <person name="Hashimoto S."/>
            <person name="Iiyama K."/>
            <person name="Furuya N."/>
        </authorList>
    </citation>
    <scope>NUCLEOTIDE SEQUENCE [LARGE SCALE GENOMIC DNA]</scope>
    <source>
        <strain evidence="2 5">LMG 2162</strain>
    </source>
</reference>
<sequence>MTYSDKLSSRYLELVEHPVSEECPEGEDVRFSAEFETLEGELGKVYSLHGSVQIDWLRVREVSELILRECSKDLRVAVWLTWSLYQCESFPGLLAGVNLLHHLCSHRWQVLHPRKLRTRTASLNWLVPRLEQVLVDDVSVTAQLPLFQKLVEALEALDTLLSSYLGDEAPLLLPVRRRLAAMVKHAVESKADTENLVVQVKQAAARIFKSDVTIENERDAQKALKGQQESAQKLCAWWLRQKSTDVRALYLSRTVSWLGIDKLPECNVRQITALHALPADKLRSYGERFQQGHYADLVVDVEASLALTPFWFDGQRLVWECLRALKADLAMREVEILFALFLQRLPGICELKFQDGSPFADDDTHRWINEQVMPHVQIDSPVESLEETVAQPEWEVALQEALSVLRSEGLKAAVQILKQKLQIAQSQRDRFYWQFALAQLCYTAKKYELAKSQLEILDQYLQDSGFHTWEPELSLKVLHTLNSCYECLPQSNVVRERKDEIYRRLCHLDLEVLLG</sequence>
<evidence type="ECO:0000259" key="1">
    <source>
        <dbReference type="Pfam" id="PF06812"/>
    </source>
</evidence>
<proteinExistence type="predicted"/>
<keyword evidence="5" id="KW-1185">Reference proteome</keyword>
<dbReference type="OrthoDB" id="1522895at2"/>
<evidence type="ECO:0000313" key="3">
    <source>
        <dbReference type="EMBL" id="RMR53171.1"/>
    </source>
</evidence>